<keyword evidence="9 11" id="KW-0378">Hydrolase</keyword>
<evidence type="ECO:0000256" key="11">
    <source>
        <dbReference type="HAMAP-Rule" id="MF_01021"/>
    </source>
</evidence>
<comment type="similarity">
    <text evidence="5">In the C-terminal section; belongs to the PRA-PH family.</text>
</comment>
<reference evidence="13 14" key="1">
    <citation type="journal article" date="2017" name="ISME J.">
        <title>Energy and carbon metabolisms in a deep terrestrial subsurface fluid microbial community.</title>
        <authorList>
            <person name="Momper L."/>
            <person name="Jungbluth S.P."/>
            <person name="Lee M.D."/>
            <person name="Amend J.P."/>
        </authorList>
    </citation>
    <scope>NUCLEOTIDE SEQUENCE [LARGE SCALE GENOMIC DNA]</scope>
    <source>
        <strain evidence="13">SURF_5</strain>
    </source>
</reference>
<comment type="cofactor">
    <cofactor evidence="11">
        <name>Zn(2+)</name>
        <dbReference type="ChEBI" id="CHEBI:29105"/>
    </cofactor>
    <text evidence="11">Binds 1 zinc ion per subunit.</text>
</comment>
<comment type="similarity">
    <text evidence="11">Belongs to the PRA-CH family.</text>
</comment>
<evidence type="ECO:0000256" key="3">
    <source>
        <dbReference type="ARBA" id="ARBA00005169"/>
    </source>
</evidence>
<dbReference type="InterPro" id="IPR038019">
    <property type="entry name" value="PRib_AMP_CycHydrolase_sf"/>
</dbReference>
<feature type="binding site" evidence="11">
    <location>
        <position position="78"/>
    </location>
    <ligand>
        <name>Mg(2+)</name>
        <dbReference type="ChEBI" id="CHEBI:18420"/>
    </ligand>
</feature>
<dbReference type="Gene3D" id="3.10.20.810">
    <property type="entry name" value="Phosphoribosyl-AMP cyclohydrolase"/>
    <property type="match status" value="1"/>
</dbReference>
<comment type="function">
    <text evidence="11">Catalyzes the hydrolysis of the adenine ring of phosphoribosyl-AMP.</text>
</comment>
<dbReference type="NCBIfam" id="NF000768">
    <property type="entry name" value="PRK00051.1"/>
    <property type="match status" value="1"/>
</dbReference>
<dbReference type="HAMAP" id="MF_01021">
    <property type="entry name" value="HisI"/>
    <property type="match status" value="1"/>
</dbReference>
<comment type="caution">
    <text evidence="13">The sequence shown here is derived from an EMBL/GenBank/DDBJ whole genome shotgun (WGS) entry which is preliminary data.</text>
</comment>
<dbReference type="GO" id="GO:0004635">
    <property type="term" value="F:phosphoribosyl-AMP cyclohydrolase activity"/>
    <property type="evidence" value="ECO:0007669"/>
    <property type="project" value="UniProtKB-UniRule"/>
</dbReference>
<keyword evidence="11" id="KW-0862">Zinc</keyword>
<feature type="domain" description="Phosphoribosyl-AMP cyclohydrolase" evidence="12">
    <location>
        <begin position="29"/>
        <end position="102"/>
    </location>
</feature>
<comment type="pathway">
    <text evidence="4">Amino-acid biosynthesis; L-histidine biosynthesis; L-histidine from 5-phospho-alpha-D-ribose 1-diphosphate: step 2/9.</text>
</comment>
<dbReference type="InterPro" id="IPR026660">
    <property type="entry name" value="PRA-CH"/>
</dbReference>
<feature type="binding site" evidence="11">
    <location>
        <position position="100"/>
    </location>
    <ligand>
        <name>Zn(2+)</name>
        <dbReference type="ChEBI" id="CHEBI:29105"/>
        <note>ligand shared between dimeric partners</note>
    </ligand>
</feature>
<evidence type="ECO:0000256" key="8">
    <source>
        <dbReference type="ARBA" id="ARBA00022605"/>
    </source>
</evidence>
<dbReference type="GO" id="GO:0000105">
    <property type="term" value="P:L-histidine biosynthetic process"/>
    <property type="evidence" value="ECO:0007669"/>
    <property type="project" value="UniProtKB-UniRule"/>
</dbReference>
<dbReference type="GO" id="GO:0000287">
    <property type="term" value="F:magnesium ion binding"/>
    <property type="evidence" value="ECO:0007669"/>
    <property type="project" value="UniProtKB-UniRule"/>
</dbReference>
<evidence type="ECO:0000259" key="12">
    <source>
        <dbReference type="Pfam" id="PF01502"/>
    </source>
</evidence>
<organism evidence="13 14">
    <name type="scientific">Abyssobacteria bacterium (strain SURF_5)</name>
    <dbReference type="NCBI Taxonomy" id="2093360"/>
    <lineage>
        <taxon>Bacteria</taxon>
        <taxon>Pseudomonadati</taxon>
        <taxon>Candidatus Hydrogenedentota</taxon>
        <taxon>Candidatus Abyssobacteria</taxon>
    </lineage>
</organism>
<evidence type="ECO:0000256" key="6">
    <source>
        <dbReference type="ARBA" id="ARBA00008299"/>
    </source>
</evidence>
<dbReference type="EMBL" id="QZKU01000041">
    <property type="protein sequence ID" value="RJP24062.1"/>
    <property type="molecule type" value="Genomic_DNA"/>
</dbReference>
<evidence type="ECO:0000256" key="10">
    <source>
        <dbReference type="ARBA" id="ARBA00023102"/>
    </source>
</evidence>
<evidence type="ECO:0000256" key="9">
    <source>
        <dbReference type="ARBA" id="ARBA00022801"/>
    </source>
</evidence>
<keyword evidence="10 11" id="KW-0368">Histidine biosynthesis</keyword>
<name>A0A3A4NYM4_ABYX5</name>
<comment type="subunit">
    <text evidence="11">Homodimer.</text>
</comment>
<dbReference type="AlphaFoldDB" id="A0A3A4NYM4"/>
<dbReference type="PANTHER" id="PTHR42945:SF1">
    <property type="entry name" value="HISTIDINE BIOSYNTHESIS BIFUNCTIONAL PROTEIN HIS7"/>
    <property type="match status" value="1"/>
</dbReference>
<comment type="subcellular location">
    <subcellularLocation>
        <location evidence="11">Cytoplasm</location>
    </subcellularLocation>
</comment>
<comment type="pathway">
    <text evidence="3 11">Amino-acid biosynthesis; L-histidine biosynthesis; L-histidine from 5-phospho-alpha-D-ribose 1-diphosphate: step 3/9.</text>
</comment>
<feature type="binding site" evidence="11">
    <location>
        <position position="93"/>
    </location>
    <ligand>
        <name>Zn(2+)</name>
        <dbReference type="ChEBI" id="CHEBI:29105"/>
        <note>ligand shared between dimeric partners</note>
    </ligand>
</feature>
<feature type="binding site" evidence="11">
    <location>
        <position position="77"/>
    </location>
    <ligand>
        <name>Zn(2+)</name>
        <dbReference type="ChEBI" id="CHEBI:29105"/>
        <note>ligand shared between dimeric partners</note>
    </ligand>
</feature>
<dbReference type="Proteomes" id="UP000265882">
    <property type="component" value="Unassembled WGS sequence"/>
</dbReference>
<evidence type="ECO:0000256" key="5">
    <source>
        <dbReference type="ARBA" id="ARBA00007731"/>
    </source>
</evidence>
<comment type="catalytic activity">
    <reaction evidence="1 11">
        <text>1-(5-phospho-beta-D-ribosyl)-5'-AMP + H2O = 1-(5-phospho-beta-D-ribosyl)-5-[(5-phospho-beta-D-ribosylamino)methylideneamino]imidazole-4-carboxamide</text>
        <dbReference type="Rhea" id="RHEA:20049"/>
        <dbReference type="ChEBI" id="CHEBI:15377"/>
        <dbReference type="ChEBI" id="CHEBI:58435"/>
        <dbReference type="ChEBI" id="CHEBI:59457"/>
        <dbReference type="EC" id="3.5.4.19"/>
    </reaction>
</comment>
<comment type="cofactor">
    <cofactor evidence="11">
        <name>Mg(2+)</name>
        <dbReference type="ChEBI" id="CHEBI:18420"/>
    </cofactor>
    <text evidence="11">Binds 1 Mg(2+) ion per subunit.</text>
</comment>
<keyword evidence="11" id="KW-0479">Metal-binding</keyword>
<dbReference type="Pfam" id="PF01502">
    <property type="entry name" value="PRA-CH"/>
    <property type="match status" value="1"/>
</dbReference>
<evidence type="ECO:0000256" key="2">
    <source>
        <dbReference type="ARBA" id="ARBA00001460"/>
    </source>
</evidence>
<feature type="binding site" evidence="11">
    <location>
        <position position="80"/>
    </location>
    <ligand>
        <name>Mg(2+)</name>
        <dbReference type="ChEBI" id="CHEBI:18420"/>
    </ligand>
</feature>
<dbReference type="FunFam" id="3.10.20.810:FF:000001">
    <property type="entry name" value="Histidine biosynthesis bifunctional protein HisIE"/>
    <property type="match status" value="1"/>
</dbReference>
<sequence length="129" mass="14590">MKALENVKFNHDGLVPAIVQDSGTNEVLMLAYMNRQALELTISTGKTHFYSRSRRTLWCKGETSGNVQHVDTLYTDCDYDTILVKVTQKGAACHEGFRTCFHNLLESASQWKVVGSRLFDPDKVYGKNK</sequence>
<comment type="catalytic activity">
    <reaction evidence="2">
        <text>1-(5-phospho-beta-D-ribosyl)-ATP + H2O = 1-(5-phospho-beta-D-ribosyl)-5'-AMP + diphosphate + H(+)</text>
        <dbReference type="Rhea" id="RHEA:22828"/>
        <dbReference type="ChEBI" id="CHEBI:15377"/>
        <dbReference type="ChEBI" id="CHEBI:15378"/>
        <dbReference type="ChEBI" id="CHEBI:33019"/>
        <dbReference type="ChEBI" id="CHEBI:59457"/>
        <dbReference type="ChEBI" id="CHEBI:73183"/>
        <dbReference type="EC" id="3.6.1.31"/>
    </reaction>
</comment>
<evidence type="ECO:0000313" key="14">
    <source>
        <dbReference type="Proteomes" id="UP000265882"/>
    </source>
</evidence>
<dbReference type="GO" id="GO:0008270">
    <property type="term" value="F:zinc ion binding"/>
    <property type="evidence" value="ECO:0007669"/>
    <property type="project" value="UniProtKB-UniRule"/>
</dbReference>
<dbReference type="GO" id="GO:0004636">
    <property type="term" value="F:phosphoribosyl-ATP diphosphatase activity"/>
    <property type="evidence" value="ECO:0007669"/>
    <property type="project" value="UniProtKB-EC"/>
</dbReference>
<keyword evidence="7 11" id="KW-0963">Cytoplasm</keyword>
<dbReference type="EC" id="3.5.4.19" evidence="11"/>
<dbReference type="SUPFAM" id="SSF141734">
    <property type="entry name" value="HisI-like"/>
    <property type="match status" value="1"/>
</dbReference>
<evidence type="ECO:0000256" key="7">
    <source>
        <dbReference type="ARBA" id="ARBA00022490"/>
    </source>
</evidence>
<comment type="similarity">
    <text evidence="6">In the N-terminal section; belongs to the PRA-CH family.</text>
</comment>
<dbReference type="UniPathway" id="UPA00031">
    <property type="reaction ID" value="UER00008"/>
</dbReference>
<feature type="binding site" evidence="11">
    <location>
        <position position="76"/>
    </location>
    <ligand>
        <name>Mg(2+)</name>
        <dbReference type="ChEBI" id="CHEBI:18420"/>
    </ligand>
</feature>
<accession>A0A3A4NYM4</accession>
<dbReference type="GO" id="GO:0005737">
    <property type="term" value="C:cytoplasm"/>
    <property type="evidence" value="ECO:0007669"/>
    <property type="project" value="UniProtKB-SubCell"/>
</dbReference>
<dbReference type="PANTHER" id="PTHR42945">
    <property type="entry name" value="HISTIDINE BIOSYNTHESIS BIFUNCTIONAL PROTEIN"/>
    <property type="match status" value="1"/>
</dbReference>
<evidence type="ECO:0000313" key="13">
    <source>
        <dbReference type="EMBL" id="RJP24062.1"/>
    </source>
</evidence>
<protein>
    <recommendedName>
        <fullName evidence="11">Phosphoribosyl-AMP cyclohydrolase</fullName>
        <shortName evidence="11">PRA-CH</shortName>
        <ecNumber evidence="11">3.5.4.19</ecNumber>
    </recommendedName>
</protein>
<keyword evidence="8 11" id="KW-0028">Amino-acid biosynthesis</keyword>
<evidence type="ECO:0000256" key="1">
    <source>
        <dbReference type="ARBA" id="ARBA00000024"/>
    </source>
</evidence>
<gene>
    <name evidence="11 13" type="primary">hisI</name>
    <name evidence="13" type="ORF">C4520_05055</name>
</gene>
<proteinExistence type="inferred from homology"/>
<dbReference type="InterPro" id="IPR002496">
    <property type="entry name" value="PRib_AMP_CycHydrolase_dom"/>
</dbReference>
<evidence type="ECO:0000256" key="4">
    <source>
        <dbReference type="ARBA" id="ARBA00005204"/>
    </source>
</evidence>
<keyword evidence="11" id="KW-0460">Magnesium</keyword>